<dbReference type="Pfam" id="PF14595">
    <property type="entry name" value="Thioredoxin_9"/>
    <property type="match status" value="1"/>
</dbReference>
<name>A0A3E1QEC1_9FLAO</name>
<dbReference type="EMBL" id="QVID01000001">
    <property type="protein sequence ID" value="RFN60501.1"/>
    <property type="molecule type" value="Genomic_DNA"/>
</dbReference>
<reference evidence="2 3" key="1">
    <citation type="journal article" date="2007" name="Int. J. Syst. Evol. Microbiol.">
        <title>Marixanthomonas ophiurae gen. nov., sp. nov., a marine bacterium of the family Flavobacteriaceae isolated from a deep-sea brittle star.</title>
        <authorList>
            <person name="Romanenko L.A."/>
            <person name="Uchino M."/>
            <person name="Frolova G.M."/>
            <person name="Mikhailov V.V."/>
        </authorList>
    </citation>
    <scope>NUCLEOTIDE SEQUENCE [LARGE SCALE GENOMIC DNA]</scope>
    <source>
        <strain evidence="2 3">KMM 3046</strain>
    </source>
</reference>
<dbReference type="InterPro" id="IPR036249">
    <property type="entry name" value="Thioredoxin-like_sf"/>
</dbReference>
<dbReference type="AlphaFoldDB" id="A0A3E1QEC1"/>
<dbReference type="Gene3D" id="3.40.30.10">
    <property type="entry name" value="Glutaredoxin"/>
    <property type="match status" value="1"/>
</dbReference>
<dbReference type="CDD" id="cd02947">
    <property type="entry name" value="TRX_family"/>
    <property type="match status" value="1"/>
</dbReference>
<evidence type="ECO:0000313" key="2">
    <source>
        <dbReference type="EMBL" id="RFN60501.1"/>
    </source>
</evidence>
<feature type="region of interest" description="Disordered" evidence="1">
    <location>
        <begin position="1"/>
        <end position="23"/>
    </location>
</feature>
<feature type="compositionally biased region" description="Polar residues" evidence="1">
    <location>
        <begin position="9"/>
        <end position="19"/>
    </location>
</feature>
<evidence type="ECO:0000256" key="1">
    <source>
        <dbReference type="SAM" id="MobiDB-lite"/>
    </source>
</evidence>
<organism evidence="2 3">
    <name type="scientific">Marixanthomonas ophiurae</name>
    <dbReference type="NCBI Taxonomy" id="387659"/>
    <lineage>
        <taxon>Bacteria</taxon>
        <taxon>Pseudomonadati</taxon>
        <taxon>Bacteroidota</taxon>
        <taxon>Flavobacteriia</taxon>
        <taxon>Flavobacteriales</taxon>
        <taxon>Flavobacteriaceae</taxon>
        <taxon>Marixanthomonas</taxon>
    </lineage>
</organism>
<evidence type="ECO:0000313" key="3">
    <source>
        <dbReference type="Proteomes" id="UP000261082"/>
    </source>
</evidence>
<dbReference type="Proteomes" id="UP000261082">
    <property type="component" value="Unassembled WGS sequence"/>
</dbReference>
<keyword evidence="3" id="KW-1185">Reference proteome</keyword>
<gene>
    <name evidence="2" type="ORF">DZ858_07300</name>
</gene>
<dbReference type="SUPFAM" id="SSF52833">
    <property type="entry name" value="Thioredoxin-like"/>
    <property type="match status" value="1"/>
</dbReference>
<proteinExistence type="predicted"/>
<dbReference type="OrthoDB" id="6398367at2"/>
<sequence>MNTEKTEVTTKTPQMVSEKSSSEEINKTVPYKESVILLGKANRSGLKKAPFGSWFDKNFETYNIDEELVSKIAPLLKDVKITTFMGTWCGDSKRETPRLYKILDAANYNYDNFKLITVSREKDTPSGYEEGLNITNVPTIIFYKDGEEMGRFVEYAIESLEADVYAILSGADYKHAYEE</sequence>
<accession>A0A3E1QEC1</accession>
<comment type="caution">
    <text evidence="2">The sequence shown here is derived from an EMBL/GenBank/DDBJ whole genome shotgun (WGS) entry which is preliminary data.</text>
</comment>
<protein>
    <submittedName>
        <fullName evidence="2">Thioredoxin</fullName>
    </submittedName>
</protein>